<keyword evidence="3" id="KW-1185">Reference proteome</keyword>
<organism evidence="2 3">
    <name type="scientific">Lentzea flaviverrucosa</name>
    <dbReference type="NCBI Taxonomy" id="200379"/>
    <lineage>
        <taxon>Bacteria</taxon>
        <taxon>Bacillati</taxon>
        <taxon>Actinomycetota</taxon>
        <taxon>Actinomycetes</taxon>
        <taxon>Pseudonocardiales</taxon>
        <taxon>Pseudonocardiaceae</taxon>
        <taxon>Lentzea</taxon>
    </lineage>
</organism>
<name>A0A1H9U321_9PSEU</name>
<protein>
    <recommendedName>
        <fullName evidence="1">DUF397 domain-containing protein</fullName>
    </recommendedName>
</protein>
<proteinExistence type="predicted"/>
<dbReference type="EMBL" id="FOFT01000008">
    <property type="protein sequence ID" value="SES03554.1"/>
    <property type="molecule type" value="Genomic_DNA"/>
</dbReference>
<evidence type="ECO:0000313" key="2">
    <source>
        <dbReference type="EMBL" id="SES03554.1"/>
    </source>
</evidence>
<reference evidence="3" key="1">
    <citation type="submission" date="2016-10" db="EMBL/GenBank/DDBJ databases">
        <authorList>
            <person name="Varghese N."/>
            <person name="Submissions S."/>
        </authorList>
    </citation>
    <scope>NUCLEOTIDE SEQUENCE [LARGE SCALE GENOMIC DNA]</scope>
    <source>
        <strain evidence="3">CGMCC 4.578</strain>
    </source>
</reference>
<feature type="domain" description="DUF397" evidence="1">
    <location>
        <begin position="6"/>
        <end position="57"/>
    </location>
</feature>
<dbReference type="Pfam" id="PF04149">
    <property type="entry name" value="DUF397"/>
    <property type="match status" value="1"/>
</dbReference>
<gene>
    <name evidence="2" type="ORF">SAMN05216195_108265</name>
</gene>
<dbReference type="InterPro" id="IPR007278">
    <property type="entry name" value="DUF397"/>
</dbReference>
<accession>A0A1H9U321</accession>
<sequence length="58" mass="6361">MTGNCTWRKSTYSGGDSVDSDCVEVAFAQAVRVRDSKNTAGPELEFSVEAWQGFIEAR</sequence>
<dbReference type="Proteomes" id="UP000199028">
    <property type="component" value="Unassembled WGS sequence"/>
</dbReference>
<evidence type="ECO:0000259" key="1">
    <source>
        <dbReference type="Pfam" id="PF04149"/>
    </source>
</evidence>
<evidence type="ECO:0000313" key="3">
    <source>
        <dbReference type="Proteomes" id="UP000199028"/>
    </source>
</evidence>
<dbReference type="AlphaFoldDB" id="A0A1H9U321"/>